<keyword evidence="1" id="KW-0472">Membrane</keyword>
<keyword evidence="1" id="KW-1133">Transmembrane helix</keyword>
<proteinExistence type="predicted"/>
<keyword evidence="3" id="KW-1185">Reference proteome</keyword>
<gene>
    <name evidence="2" type="ORF">QQF64_030164</name>
</gene>
<dbReference type="Proteomes" id="UP001558613">
    <property type="component" value="Unassembled WGS sequence"/>
</dbReference>
<reference evidence="2 3" key="1">
    <citation type="submission" date="2023-09" db="EMBL/GenBank/DDBJ databases">
        <authorList>
            <person name="Wang M."/>
        </authorList>
    </citation>
    <scope>NUCLEOTIDE SEQUENCE [LARGE SCALE GENOMIC DNA]</scope>
    <source>
        <strain evidence="2">GT-2023</strain>
        <tissue evidence="2">Liver</tissue>
    </source>
</reference>
<dbReference type="EMBL" id="JAYMGO010000007">
    <property type="protein sequence ID" value="KAL1271148.1"/>
    <property type="molecule type" value="Genomic_DNA"/>
</dbReference>
<feature type="transmembrane region" description="Helical" evidence="1">
    <location>
        <begin position="32"/>
        <end position="55"/>
    </location>
</feature>
<evidence type="ECO:0000256" key="1">
    <source>
        <dbReference type="SAM" id="Phobius"/>
    </source>
</evidence>
<organism evidence="2 3">
    <name type="scientific">Cirrhinus molitorella</name>
    <name type="common">mud carp</name>
    <dbReference type="NCBI Taxonomy" id="172907"/>
    <lineage>
        <taxon>Eukaryota</taxon>
        <taxon>Metazoa</taxon>
        <taxon>Chordata</taxon>
        <taxon>Craniata</taxon>
        <taxon>Vertebrata</taxon>
        <taxon>Euteleostomi</taxon>
        <taxon>Actinopterygii</taxon>
        <taxon>Neopterygii</taxon>
        <taxon>Teleostei</taxon>
        <taxon>Ostariophysi</taxon>
        <taxon>Cypriniformes</taxon>
        <taxon>Cyprinidae</taxon>
        <taxon>Labeoninae</taxon>
        <taxon>Labeonini</taxon>
        <taxon>Cirrhinus</taxon>
    </lineage>
</organism>
<sequence>MFLLYEADPHYQILNRYKLIRESSLTIIHPPIFMLSFSALMFLFGVGVVVSMLPLDPPSPFTTLGIKLQYPALYALPQPVGVCVRGGDFRLCHSRQKFHQQSKQECKKRATNQR</sequence>
<keyword evidence="1" id="KW-0812">Transmembrane</keyword>
<comment type="caution">
    <text evidence="2">The sequence shown here is derived from an EMBL/GenBank/DDBJ whole genome shotgun (WGS) entry which is preliminary data.</text>
</comment>
<evidence type="ECO:0000313" key="3">
    <source>
        <dbReference type="Proteomes" id="UP001558613"/>
    </source>
</evidence>
<evidence type="ECO:0000313" key="2">
    <source>
        <dbReference type="EMBL" id="KAL1271148.1"/>
    </source>
</evidence>
<name>A0ABR3N2V0_9TELE</name>
<protein>
    <submittedName>
        <fullName evidence="2">Uncharacterized protein</fullName>
    </submittedName>
</protein>
<accession>A0ABR3N2V0</accession>